<keyword evidence="4 6" id="KW-1133">Transmembrane helix</keyword>
<evidence type="ECO:0000256" key="6">
    <source>
        <dbReference type="SAM" id="Phobius"/>
    </source>
</evidence>
<feature type="transmembrane region" description="Helical" evidence="6">
    <location>
        <begin position="111"/>
        <end position="129"/>
    </location>
</feature>
<feature type="transmembrane region" description="Helical" evidence="6">
    <location>
        <begin position="220"/>
        <end position="243"/>
    </location>
</feature>
<dbReference type="PANTHER" id="PTHR10010:SF46">
    <property type="entry name" value="SODIUM-DEPENDENT PHOSPHATE TRANSPORT PROTEIN 2B"/>
    <property type="match status" value="1"/>
</dbReference>
<feature type="transmembrane region" description="Helical" evidence="6">
    <location>
        <begin position="141"/>
        <end position="159"/>
    </location>
</feature>
<feature type="transmembrane region" description="Helical" evidence="6">
    <location>
        <begin position="180"/>
        <end position="200"/>
    </location>
</feature>
<comment type="caution">
    <text evidence="8">The sequence shown here is derived from an EMBL/GenBank/DDBJ whole genome shotgun (WGS) entry which is preliminary data.</text>
</comment>
<dbReference type="NCBIfam" id="NF037997">
    <property type="entry name" value="Na_Pi_symport"/>
    <property type="match status" value="1"/>
</dbReference>
<dbReference type="EMBL" id="JAEUGD010000067">
    <property type="protein sequence ID" value="MBL6449675.1"/>
    <property type="molecule type" value="Genomic_DNA"/>
</dbReference>
<reference evidence="8" key="1">
    <citation type="submission" date="2021-01" db="EMBL/GenBank/DDBJ databases">
        <title>Fulvivirga kasyanovii gen. nov., sp nov., a novel member of the phylum Bacteroidetes isolated from seawater in a mussel farm.</title>
        <authorList>
            <person name="Zhao L.-H."/>
            <person name="Wang Z.-J."/>
        </authorList>
    </citation>
    <scope>NUCLEOTIDE SEQUENCE</scope>
    <source>
        <strain evidence="8">29W222</strain>
    </source>
</reference>
<dbReference type="Pfam" id="PF01895">
    <property type="entry name" value="PhoU"/>
    <property type="match status" value="1"/>
</dbReference>
<feature type="domain" description="PhoU" evidence="7">
    <location>
        <begin position="389"/>
        <end position="446"/>
    </location>
</feature>
<dbReference type="Pfam" id="PF02690">
    <property type="entry name" value="Na_Pi_cotrans"/>
    <property type="match status" value="2"/>
</dbReference>
<dbReference type="InterPro" id="IPR003841">
    <property type="entry name" value="Na/Pi_transpt"/>
</dbReference>
<keyword evidence="5 6" id="KW-0472">Membrane</keyword>
<dbReference type="PANTHER" id="PTHR10010">
    <property type="entry name" value="SOLUTE CARRIER FAMILY 34 SODIUM PHOSPHATE , MEMBER 2-RELATED"/>
    <property type="match status" value="1"/>
</dbReference>
<organism evidence="8 9">
    <name type="scientific">Fulvivirga marina</name>
    <dbReference type="NCBI Taxonomy" id="2494733"/>
    <lineage>
        <taxon>Bacteria</taxon>
        <taxon>Pseudomonadati</taxon>
        <taxon>Bacteroidota</taxon>
        <taxon>Cytophagia</taxon>
        <taxon>Cytophagales</taxon>
        <taxon>Fulvivirgaceae</taxon>
        <taxon>Fulvivirga</taxon>
    </lineage>
</organism>
<dbReference type="AlphaFoldDB" id="A0A937KGQ4"/>
<dbReference type="GO" id="GO:0044341">
    <property type="term" value="P:sodium-dependent phosphate transport"/>
    <property type="evidence" value="ECO:0007669"/>
    <property type="project" value="InterPro"/>
</dbReference>
<dbReference type="InterPro" id="IPR004633">
    <property type="entry name" value="NaPi_cotrn-rel/YqeW-like"/>
</dbReference>
<dbReference type="SUPFAM" id="SSF109755">
    <property type="entry name" value="PhoU-like"/>
    <property type="match status" value="1"/>
</dbReference>
<feature type="transmembrane region" description="Helical" evidence="6">
    <location>
        <begin position="6"/>
        <end position="25"/>
    </location>
</feature>
<evidence type="ECO:0000256" key="1">
    <source>
        <dbReference type="ARBA" id="ARBA00004651"/>
    </source>
</evidence>
<protein>
    <submittedName>
        <fullName evidence="8">Na/Pi cotransporter family protein</fullName>
    </submittedName>
</protein>
<evidence type="ECO:0000259" key="7">
    <source>
        <dbReference type="Pfam" id="PF01895"/>
    </source>
</evidence>
<feature type="transmembrane region" description="Helical" evidence="6">
    <location>
        <begin position="296"/>
        <end position="318"/>
    </location>
</feature>
<comment type="subcellular location">
    <subcellularLocation>
        <location evidence="1">Cell membrane</location>
        <topology evidence="1">Multi-pass membrane protein</topology>
    </subcellularLocation>
</comment>
<feature type="transmembrane region" description="Helical" evidence="6">
    <location>
        <begin position="255"/>
        <end position="276"/>
    </location>
</feature>
<feature type="transmembrane region" description="Helical" evidence="6">
    <location>
        <begin position="83"/>
        <end position="104"/>
    </location>
</feature>
<evidence type="ECO:0000313" key="9">
    <source>
        <dbReference type="Proteomes" id="UP000614216"/>
    </source>
</evidence>
<gene>
    <name evidence="8" type="ORF">JMN32_25420</name>
</gene>
<dbReference type="Gene3D" id="1.20.58.220">
    <property type="entry name" value="Phosphate transport system protein phou homolog 2, domain 2"/>
    <property type="match status" value="1"/>
</dbReference>
<keyword evidence="2" id="KW-1003">Cell membrane</keyword>
<proteinExistence type="predicted"/>
<dbReference type="NCBIfam" id="TIGR00704">
    <property type="entry name" value="NaPi_cotrn_rel"/>
    <property type="match status" value="1"/>
</dbReference>
<dbReference type="RefSeq" id="WP_202859222.1">
    <property type="nucleotide sequence ID" value="NZ_JAEUGD010000067.1"/>
</dbReference>
<accession>A0A937KGQ4</accession>
<evidence type="ECO:0000256" key="4">
    <source>
        <dbReference type="ARBA" id="ARBA00022989"/>
    </source>
</evidence>
<keyword evidence="3 6" id="KW-0812">Transmembrane</keyword>
<dbReference type="InterPro" id="IPR038078">
    <property type="entry name" value="PhoU-like_sf"/>
</dbReference>
<evidence type="ECO:0000256" key="3">
    <source>
        <dbReference type="ARBA" id="ARBA00022692"/>
    </source>
</evidence>
<sequence length="570" mass="63279">MKFDFFDVLTLVGSLGFFIYGMKVMSEGIQKVAGGRMRQILRAMTSNRFMGVITGFLLTSLVQSSSATTVMVVSFVNAGLLSLVESIGVIMGANIGTTITAWIISIVGFKVKIAAVALPIIAFGFPLLFSSKNRWKSWGEVIIGFALLFMGLEALKSAVPDLKSNPQVLEFLSSYTDAGIFSTLLFIAIGTILTVVVQSSSASMALTLVMANQGWISFDLAAAMVLGENIGTTITANIAALVGNIHAKRAARAHFIFNIFGVLWMLLAFPLFLNGIDAYMVKYHNVSPFDTPEAVPVALSIFHSVFNIINVLLLVGFVKQISEVVIKYVSSKGEDEEFRLEYISTPIMATPEISLEEAGKEIAKFAELTSRMSGFVQTLIEKRKMKARTKLMKRIKKYEEITDRVELEIADYLSKVSTSNLSSESSLRLRGMLSIINDLERIGDLFFQMSLAVERKNESDAWFSERQIKNLQEMLELIDDAFKVMITNLSMEYDQVNLNVAIEHEAAINKKRDRLRKKHLKNIEKGDYDIMSGIVYSDLYNLIERVGDHIINVSEAITGELAKDEEDMVA</sequence>
<evidence type="ECO:0000256" key="5">
    <source>
        <dbReference type="ARBA" id="ARBA00023136"/>
    </source>
</evidence>
<dbReference type="GO" id="GO:0005886">
    <property type="term" value="C:plasma membrane"/>
    <property type="evidence" value="ECO:0007669"/>
    <property type="project" value="UniProtKB-SubCell"/>
</dbReference>
<dbReference type="GO" id="GO:0005436">
    <property type="term" value="F:sodium:phosphate symporter activity"/>
    <property type="evidence" value="ECO:0007669"/>
    <property type="project" value="InterPro"/>
</dbReference>
<feature type="transmembrane region" description="Helical" evidence="6">
    <location>
        <begin position="46"/>
        <end position="63"/>
    </location>
</feature>
<dbReference type="Proteomes" id="UP000614216">
    <property type="component" value="Unassembled WGS sequence"/>
</dbReference>
<dbReference type="InterPro" id="IPR026022">
    <property type="entry name" value="PhoU_dom"/>
</dbReference>
<evidence type="ECO:0000313" key="8">
    <source>
        <dbReference type="EMBL" id="MBL6449675.1"/>
    </source>
</evidence>
<evidence type="ECO:0000256" key="2">
    <source>
        <dbReference type="ARBA" id="ARBA00022475"/>
    </source>
</evidence>
<name>A0A937KGQ4_9BACT</name>
<keyword evidence="9" id="KW-1185">Reference proteome</keyword>